<dbReference type="VEuPathDB" id="FungiDB:PSHT_01198"/>
<feature type="region of interest" description="Disordered" evidence="1">
    <location>
        <begin position="935"/>
        <end position="975"/>
    </location>
</feature>
<dbReference type="Proteomes" id="UP000238274">
    <property type="component" value="Unassembled WGS sequence"/>
</dbReference>
<feature type="compositionally biased region" description="Polar residues" evidence="1">
    <location>
        <begin position="241"/>
        <end position="285"/>
    </location>
</feature>
<feature type="region of interest" description="Disordered" evidence="1">
    <location>
        <begin position="749"/>
        <end position="833"/>
    </location>
</feature>
<feature type="region of interest" description="Disordered" evidence="1">
    <location>
        <begin position="1"/>
        <end position="33"/>
    </location>
</feature>
<accession>A0A2S4WL98</accession>
<evidence type="ECO:0000313" key="2">
    <source>
        <dbReference type="EMBL" id="POW22477.1"/>
    </source>
</evidence>
<feature type="compositionally biased region" description="Low complexity" evidence="1">
    <location>
        <begin position="642"/>
        <end position="654"/>
    </location>
</feature>
<keyword evidence="3" id="KW-1185">Reference proteome</keyword>
<reference evidence="3" key="2">
    <citation type="journal article" date="2018" name="BMC Genomics">
        <title>Genomic insights into host adaptation between the wheat stripe rust pathogen (Puccinia striiformis f. sp. tritici) and the barley stripe rust pathogen (Puccinia striiformis f. sp. hordei).</title>
        <authorList>
            <person name="Xia C."/>
            <person name="Wang M."/>
            <person name="Yin C."/>
            <person name="Cornejo O.E."/>
            <person name="Hulbert S.H."/>
            <person name="Chen X."/>
        </authorList>
    </citation>
    <scope>NUCLEOTIDE SEQUENCE [LARGE SCALE GENOMIC DNA]</scope>
    <source>
        <strain evidence="3">93TX-2</strain>
    </source>
</reference>
<feature type="region of interest" description="Disordered" evidence="1">
    <location>
        <begin position="636"/>
        <end position="682"/>
    </location>
</feature>
<feature type="compositionally biased region" description="Polar residues" evidence="1">
    <location>
        <begin position="823"/>
        <end position="833"/>
    </location>
</feature>
<dbReference type="AlphaFoldDB" id="A0A2S4WL98"/>
<feature type="region of interest" description="Disordered" evidence="1">
    <location>
        <begin position="350"/>
        <end position="387"/>
    </location>
</feature>
<dbReference type="OrthoDB" id="2506207at2759"/>
<feature type="compositionally biased region" description="Polar residues" evidence="1">
    <location>
        <begin position="782"/>
        <end position="802"/>
    </location>
</feature>
<evidence type="ECO:0000256" key="1">
    <source>
        <dbReference type="SAM" id="MobiDB-lite"/>
    </source>
</evidence>
<feature type="compositionally biased region" description="Polar residues" evidence="1">
    <location>
        <begin position="361"/>
        <end position="371"/>
    </location>
</feature>
<feature type="compositionally biased region" description="Polar residues" evidence="1">
    <location>
        <begin position="307"/>
        <end position="330"/>
    </location>
</feature>
<feature type="compositionally biased region" description="Polar residues" evidence="1">
    <location>
        <begin position="608"/>
        <end position="617"/>
    </location>
</feature>
<feature type="compositionally biased region" description="Polar residues" evidence="1">
    <location>
        <begin position="672"/>
        <end position="682"/>
    </location>
</feature>
<feature type="compositionally biased region" description="Pro residues" evidence="1">
    <location>
        <begin position="595"/>
        <end position="604"/>
    </location>
</feature>
<dbReference type="VEuPathDB" id="FungiDB:PSTT_01688"/>
<evidence type="ECO:0000313" key="3">
    <source>
        <dbReference type="Proteomes" id="UP000238274"/>
    </source>
</evidence>
<feature type="region of interest" description="Disordered" evidence="1">
    <location>
        <begin position="989"/>
        <end position="1034"/>
    </location>
</feature>
<gene>
    <name evidence="2" type="ORF">PSHT_01198</name>
</gene>
<feature type="compositionally biased region" description="Polar residues" evidence="1">
    <location>
        <begin position="7"/>
        <end position="23"/>
    </location>
</feature>
<proteinExistence type="predicted"/>
<protein>
    <submittedName>
        <fullName evidence="2">Uncharacterized protein</fullName>
    </submittedName>
</protein>
<sequence length="1175" mass="125561">MGGSHKLCSSSSRPFPNLRTNTGDPRREPFLTSTGLLIPSQPGELFLPSRVQPCTDCLVVLSSSALTQLDPRRPPMSEALPEDPSFAQVQSNIGLAESLALRSGRDVSSTAMSTQRQNEIIESLRNRLKSLNKTVQLGLLDRWIKICRRSSTTYPPLPITGIKACLFINKVATEPTDQSIKEKLAVVIENWRVILEQEIGATYAGSQPIWTSKALCQLTGRVQPPTDPSIANSGKRKRSQENLSGTSDKSSSPLPQRCRTSLSRIPDSVVSQASPRHSSSNTPIDQKNIAKEHPIRPNMAEPLIPSSAKTPTNHTQKLVKSTSETPTTHAQQLVKTTSATFTNHAPQLVKSASDGADPASSEPNKSNSLGAPTSHKPNLDKPSTDGPIRVVEIPQLKTLTSAATSQAAISRPFPSPSIVRPIASQQAQVIAPLCNTTASQAVNSNSGLQESSAKSQHPTPSQGQVSRTSQNVNQQIATPTPAAHSMITIERNNVTFAAPVQNDPSVNLATSAPPNKWQHSFRRLDSALSELLETLPLIPVVPLGRTSFYKPNPYSPSFQWTAPRLTSYVDPPGLSLTNIFPIVTFRPQQEIHSPPAKPSSPLTPVPLRTSNPAPSGTDSEKKLTVVSSISPAANDVATHNKLPTPASPALLSLPPARPRPAIEPAPPSPAPCSNQDSNIHPSLHQSNQLLENVSAESSPIFNVTHAQKMKFVDTYRRVDASGKAKLEATLRKNKLWDILAPLLTPAALETSNTSTPQNAPPARLPDVAASSTPLNPMIVHPSASSTPGPSGISQKSSPNTAIRGTHVPAAISPKDLVTRPPNAESSKPATPQAFKSSFDPTYINSATSFKEGSLDPVLTKMISAMLGAEPQATNVLMSAFETLGIRNHDAIMVHLKALAVAIPKGNDTFWQLRTQALLSLPTPVLAQTSPIATIASPTPKPITKMSTPEPQTERVPSQPDHSVVNGPTAESVPMTVGRPAHLSANLVSPSPRAQIEPPKLQKQAQSPDVHALEGRNGDKSTDSTTKTEALKTQAGDETEVFMDAGDVSIVGDAESKELASVSVSGGKIQASIGLRGDNSINGRPSYLRQSPQKVHTLSVQRRPSRGPSPLGLTSTITSDVENHLRFNIIDDGQPGFPDVDPTFQIPGTPARLLARFPADQQMPPIRTFVPLLKKS</sequence>
<feature type="compositionally biased region" description="Basic and acidic residues" evidence="1">
    <location>
        <begin position="1010"/>
        <end position="1021"/>
    </location>
</feature>
<feature type="region of interest" description="Disordered" evidence="1">
    <location>
        <begin position="589"/>
        <end position="623"/>
    </location>
</feature>
<comment type="caution">
    <text evidence="2">The sequence shown here is derived from an EMBL/GenBank/DDBJ whole genome shotgun (WGS) entry which is preliminary data.</text>
</comment>
<reference evidence="2 3" key="1">
    <citation type="submission" date="2017-12" db="EMBL/GenBank/DDBJ databases">
        <title>Gene loss provides genomic basis for host adaptation in cereal stripe rust fungi.</title>
        <authorList>
            <person name="Xia C."/>
        </authorList>
    </citation>
    <scope>NUCLEOTIDE SEQUENCE [LARGE SCALE GENOMIC DNA]</scope>
    <source>
        <strain evidence="2 3">93TX-2</strain>
    </source>
</reference>
<feature type="compositionally biased region" description="Pro residues" evidence="1">
    <location>
        <begin position="655"/>
        <end position="670"/>
    </location>
</feature>
<organism evidence="2 3">
    <name type="scientific">Puccinia striiformis</name>
    <dbReference type="NCBI Taxonomy" id="27350"/>
    <lineage>
        <taxon>Eukaryota</taxon>
        <taxon>Fungi</taxon>
        <taxon>Dikarya</taxon>
        <taxon>Basidiomycota</taxon>
        <taxon>Pucciniomycotina</taxon>
        <taxon>Pucciniomycetes</taxon>
        <taxon>Pucciniales</taxon>
        <taxon>Pucciniaceae</taxon>
        <taxon>Puccinia</taxon>
    </lineage>
</organism>
<reference evidence="3" key="3">
    <citation type="journal article" date="2018" name="Mol. Plant Microbe Interact.">
        <title>Genome sequence resources for the wheat stripe rust pathogen (Puccinia striiformis f. sp. tritici) and the barley stripe rust pathogen (Puccinia striiformis f. sp. hordei).</title>
        <authorList>
            <person name="Xia C."/>
            <person name="Wang M."/>
            <person name="Yin C."/>
            <person name="Cornejo O.E."/>
            <person name="Hulbert S.H."/>
            <person name="Chen X."/>
        </authorList>
    </citation>
    <scope>NUCLEOTIDE SEQUENCE [LARGE SCALE GENOMIC DNA]</scope>
    <source>
        <strain evidence="3">93TX-2</strain>
    </source>
</reference>
<feature type="region of interest" description="Disordered" evidence="1">
    <location>
        <begin position="443"/>
        <end position="472"/>
    </location>
</feature>
<dbReference type="EMBL" id="PKSM01000009">
    <property type="protein sequence ID" value="POW22477.1"/>
    <property type="molecule type" value="Genomic_DNA"/>
</dbReference>
<feature type="region of interest" description="Disordered" evidence="1">
    <location>
        <begin position="221"/>
        <end position="330"/>
    </location>
</feature>
<name>A0A2S4WL98_9BASI</name>